<sequence>MNVLENVILTTLKGIEVLSNPFLNKGTAFSKEEREEPGLDGLLPPQVLRLMSNIQCGPPICLKTGP</sequence>
<comment type="caution">
    <text evidence="1">The sequence shown here is derived from an EMBL/GenBank/DDBJ whole genome shotgun (WGS) entry which is preliminary data.</text>
</comment>
<accession>A0A0K9FES9</accession>
<dbReference type="Gene3D" id="1.20.1370.30">
    <property type="match status" value="1"/>
</dbReference>
<proteinExistence type="predicted"/>
<protein>
    <submittedName>
        <fullName evidence="1">Uncharacterized protein</fullName>
    </submittedName>
</protein>
<organism evidence="1 2">
    <name type="scientific">Lysinibacillus xylanilyticus</name>
    <dbReference type="NCBI Taxonomy" id="582475"/>
    <lineage>
        <taxon>Bacteria</taxon>
        <taxon>Bacillati</taxon>
        <taxon>Bacillota</taxon>
        <taxon>Bacilli</taxon>
        <taxon>Bacillales</taxon>
        <taxon>Bacillaceae</taxon>
        <taxon>Lysinibacillus</taxon>
    </lineage>
</organism>
<dbReference type="PATRIC" id="fig|582475.4.peg.1908"/>
<name>A0A0K9FES9_9BACI</name>
<reference evidence="2" key="1">
    <citation type="submission" date="2015-07" db="EMBL/GenBank/DDBJ databases">
        <authorList>
            <consortium name="Consortium for Microbial Forensics and Genomics (microFORGE)"/>
            <person name="Knight B.M."/>
            <person name="Roberts D.P."/>
            <person name="Lin D."/>
            <person name="Hari K."/>
            <person name="Fletcher J."/>
            <person name="Melcher U."/>
            <person name="Blagden T."/>
            <person name="Winegar R.A."/>
        </authorList>
    </citation>
    <scope>NUCLEOTIDE SEQUENCE [LARGE SCALE GENOMIC DNA]</scope>
    <source>
        <strain evidence="2">DSM 23493</strain>
    </source>
</reference>
<dbReference type="InterPro" id="IPR046346">
    <property type="entry name" value="Aminoacid_DH-like_N_sf"/>
</dbReference>
<evidence type="ECO:0000313" key="2">
    <source>
        <dbReference type="Proteomes" id="UP000037326"/>
    </source>
</evidence>
<evidence type="ECO:0000313" key="1">
    <source>
        <dbReference type="EMBL" id="KMY32708.1"/>
    </source>
</evidence>
<dbReference type="AlphaFoldDB" id="A0A0K9FES9"/>
<dbReference type="EMBL" id="LFXJ01000005">
    <property type="protein sequence ID" value="KMY32708.1"/>
    <property type="molecule type" value="Genomic_DNA"/>
</dbReference>
<dbReference type="SUPFAM" id="SSF53223">
    <property type="entry name" value="Aminoacid dehydrogenase-like, N-terminal domain"/>
    <property type="match status" value="1"/>
</dbReference>
<dbReference type="Proteomes" id="UP000037326">
    <property type="component" value="Unassembled WGS sequence"/>
</dbReference>
<gene>
    <name evidence="1" type="ORF">ACZ11_11475</name>
</gene>